<protein>
    <submittedName>
        <fullName evidence="2">Uncharacterized protein</fullName>
    </submittedName>
</protein>
<name>A0A9J6DBJ4_RHIMP</name>
<comment type="caution">
    <text evidence="2">The sequence shown here is derived from an EMBL/GenBank/DDBJ whole genome shotgun (WGS) entry which is preliminary data.</text>
</comment>
<dbReference type="Proteomes" id="UP000821866">
    <property type="component" value="Chromosome 8"/>
</dbReference>
<evidence type="ECO:0000313" key="3">
    <source>
        <dbReference type="Proteomes" id="UP000821866"/>
    </source>
</evidence>
<dbReference type="EMBL" id="JABSTU010000010">
    <property type="protein sequence ID" value="KAH8019337.1"/>
    <property type="molecule type" value="Genomic_DNA"/>
</dbReference>
<evidence type="ECO:0000313" key="2">
    <source>
        <dbReference type="EMBL" id="KAH8019337.1"/>
    </source>
</evidence>
<feature type="region of interest" description="Disordered" evidence="1">
    <location>
        <begin position="155"/>
        <end position="178"/>
    </location>
</feature>
<dbReference type="AlphaFoldDB" id="A0A9J6DBJ4"/>
<reference evidence="2" key="1">
    <citation type="journal article" date="2020" name="Cell">
        <title>Large-Scale Comparative Analyses of Tick Genomes Elucidate Their Genetic Diversity and Vector Capacities.</title>
        <authorList>
            <consortium name="Tick Genome and Microbiome Consortium (TIGMIC)"/>
            <person name="Jia N."/>
            <person name="Wang J."/>
            <person name="Shi W."/>
            <person name="Du L."/>
            <person name="Sun Y."/>
            <person name="Zhan W."/>
            <person name="Jiang J.F."/>
            <person name="Wang Q."/>
            <person name="Zhang B."/>
            <person name="Ji P."/>
            <person name="Bell-Sakyi L."/>
            <person name="Cui X.M."/>
            <person name="Yuan T.T."/>
            <person name="Jiang B.G."/>
            <person name="Yang W.F."/>
            <person name="Lam T.T."/>
            <person name="Chang Q.C."/>
            <person name="Ding S.J."/>
            <person name="Wang X.J."/>
            <person name="Zhu J.G."/>
            <person name="Ruan X.D."/>
            <person name="Zhao L."/>
            <person name="Wei J.T."/>
            <person name="Ye R.Z."/>
            <person name="Que T.C."/>
            <person name="Du C.H."/>
            <person name="Zhou Y.H."/>
            <person name="Cheng J.X."/>
            <person name="Dai P.F."/>
            <person name="Guo W.B."/>
            <person name="Han X.H."/>
            <person name="Huang E.J."/>
            <person name="Li L.F."/>
            <person name="Wei W."/>
            <person name="Gao Y.C."/>
            <person name="Liu J.Z."/>
            <person name="Shao H.Z."/>
            <person name="Wang X."/>
            <person name="Wang C.C."/>
            <person name="Yang T.C."/>
            <person name="Huo Q.B."/>
            <person name="Li W."/>
            <person name="Chen H.Y."/>
            <person name="Chen S.E."/>
            <person name="Zhou L.G."/>
            <person name="Ni X.B."/>
            <person name="Tian J.H."/>
            <person name="Sheng Y."/>
            <person name="Liu T."/>
            <person name="Pan Y.S."/>
            <person name="Xia L.Y."/>
            <person name="Li J."/>
            <person name="Zhao F."/>
            <person name="Cao W.C."/>
        </authorList>
    </citation>
    <scope>NUCLEOTIDE SEQUENCE</scope>
    <source>
        <strain evidence="2">Rmic-2018</strain>
    </source>
</reference>
<keyword evidence="3" id="KW-1185">Reference proteome</keyword>
<proteinExistence type="predicted"/>
<gene>
    <name evidence="2" type="ORF">HPB51_019168</name>
</gene>
<accession>A0A9J6DBJ4</accession>
<reference evidence="2" key="2">
    <citation type="submission" date="2021-09" db="EMBL/GenBank/DDBJ databases">
        <authorList>
            <person name="Jia N."/>
            <person name="Wang J."/>
            <person name="Shi W."/>
            <person name="Du L."/>
            <person name="Sun Y."/>
            <person name="Zhan W."/>
            <person name="Jiang J."/>
            <person name="Wang Q."/>
            <person name="Zhang B."/>
            <person name="Ji P."/>
            <person name="Sakyi L.B."/>
            <person name="Cui X."/>
            <person name="Yuan T."/>
            <person name="Jiang B."/>
            <person name="Yang W."/>
            <person name="Lam T.T.-Y."/>
            <person name="Chang Q."/>
            <person name="Ding S."/>
            <person name="Wang X."/>
            <person name="Zhu J."/>
            <person name="Ruan X."/>
            <person name="Zhao L."/>
            <person name="Wei J."/>
            <person name="Que T."/>
            <person name="Du C."/>
            <person name="Cheng J."/>
            <person name="Dai P."/>
            <person name="Han X."/>
            <person name="Huang E."/>
            <person name="Gao Y."/>
            <person name="Liu J."/>
            <person name="Shao H."/>
            <person name="Ye R."/>
            <person name="Li L."/>
            <person name="Wei W."/>
            <person name="Wang X."/>
            <person name="Wang C."/>
            <person name="Huo Q."/>
            <person name="Li W."/>
            <person name="Guo W."/>
            <person name="Chen H."/>
            <person name="Chen S."/>
            <person name="Zhou L."/>
            <person name="Zhou L."/>
            <person name="Ni X."/>
            <person name="Tian J."/>
            <person name="Zhou Y."/>
            <person name="Sheng Y."/>
            <person name="Liu T."/>
            <person name="Pan Y."/>
            <person name="Xia L."/>
            <person name="Li J."/>
            <person name="Zhao F."/>
            <person name="Cao W."/>
        </authorList>
    </citation>
    <scope>NUCLEOTIDE SEQUENCE</scope>
    <source>
        <strain evidence="2">Rmic-2018</strain>
        <tissue evidence="2">Larvae</tissue>
    </source>
</reference>
<organism evidence="2 3">
    <name type="scientific">Rhipicephalus microplus</name>
    <name type="common">Cattle tick</name>
    <name type="synonym">Boophilus microplus</name>
    <dbReference type="NCBI Taxonomy" id="6941"/>
    <lineage>
        <taxon>Eukaryota</taxon>
        <taxon>Metazoa</taxon>
        <taxon>Ecdysozoa</taxon>
        <taxon>Arthropoda</taxon>
        <taxon>Chelicerata</taxon>
        <taxon>Arachnida</taxon>
        <taxon>Acari</taxon>
        <taxon>Parasitiformes</taxon>
        <taxon>Ixodida</taxon>
        <taxon>Ixodoidea</taxon>
        <taxon>Ixodidae</taxon>
        <taxon>Rhipicephalinae</taxon>
        <taxon>Rhipicephalus</taxon>
        <taxon>Boophilus</taxon>
    </lineage>
</organism>
<sequence length="178" mass="19193">MIMRDAVVEGSGNFDHLGFFNVQINGPTTFPPPSEMQPTQPGFDPATCGVVCPHEISLTEECVIGAVLLCYVIWNKLRAHPVCSEKRQVHLRRLWEFILQILPWIKLPSISLRDEEEEVGARGAREPNAVSVGGSCCPAPLAALAGISRAFTEAESWGPPSPASGNAEDDSGLHGVYG</sequence>
<evidence type="ECO:0000256" key="1">
    <source>
        <dbReference type="SAM" id="MobiDB-lite"/>
    </source>
</evidence>